<reference evidence="2" key="1">
    <citation type="journal article" date="2014" name="Front. Microbiol.">
        <title>High frequency of phylogenetically diverse reductive dehalogenase-homologous genes in deep subseafloor sedimentary metagenomes.</title>
        <authorList>
            <person name="Kawai M."/>
            <person name="Futagami T."/>
            <person name="Toyoda A."/>
            <person name="Takaki Y."/>
            <person name="Nishi S."/>
            <person name="Hori S."/>
            <person name="Arai W."/>
            <person name="Tsubouchi T."/>
            <person name="Morono Y."/>
            <person name="Uchiyama I."/>
            <person name="Ito T."/>
            <person name="Fujiyama A."/>
            <person name="Inagaki F."/>
            <person name="Takami H."/>
        </authorList>
    </citation>
    <scope>NUCLEOTIDE SEQUENCE</scope>
    <source>
        <strain evidence="2">Expedition CK06-06</strain>
    </source>
</reference>
<dbReference type="Pfam" id="PF01642">
    <property type="entry name" value="MM_CoA_mutase"/>
    <property type="match status" value="1"/>
</dbReference>
<evidence type="ECO:0000259" key="1">
    <source>
        <dbReference type="Pfam" id="PF01642"/>
    </source>
</evidence>
<dbReference type="InterPro" id="IPR006099">
    <property type="entry name" value="MeMalonylCoA_mutase_a/b_cat"/>
</dbReference>
<gene>
    <name evidence="2" type="ORF">S01H4_17358</name>
</gene>
<sequence length="55" mass="6275">TELNKHPSKRLEDVAQSKDNTMPAFLECVEAYATVGEICDVLRKIFATQKEFLVF</sequence>
<accession>X0ZSI4</accession>
<feature type="domain" description="Methylmalonyl-CoA mutase alpha/beta chain catalytic" evidence="1">
    <location>
        <begin position="8"/>
        <end position="47"/>
    </location>
</feature>
<protein>
    <recommendedName>
        <fullName evidence="1">Methylmalonyl-CoA mutase alpha/beta chain catalytic domain-containing protein</fullName>
    </recommendedName>
</protein>
<feature type="non-terminal residue" evidence="2">
    <location>
        <position position="1"/>
    </location>
</feature>
<name>X0ZSI4_9ZZZZ</name>
<organism evidence="2">
    <name type="scientific">marine sediment metagenome</name>
    <dbReference type="NCBI Taxonomy" id="412755"/>
    <lineage>
        <taxon>unclassified sequences</taxon>
        <taxon>metagenomes</taxon>
        <taxon>ecological metagenomes</taxon>
    </lineage>
</organism>
<dbReference type="AlphaFoldDB" id="X0ZSI4"/>
<dbReference type="Gene3D" id="3.20.20.240">
    <property type="entry name" value="Methylmalonyl-CoA mutase"/>
    <property type="match status" value="1"/>
</dbReference>
<evidence type="ECO:0000313" key="2">
    <source>
        <dbReference type="EMBL" id="GAG60957.1"/>
    </source>
</evidence>
<proteinExistence type="predicted"/>
<dbReference type="SUPFAM" id="SSF51703">
    <property type="entry name" value="Cobalamin (vitamin B12)-dependent enzymes"/>
    <property type="match status" value="1"/>
</dbReference>
<comment type="caution">
    <text evidence="2">The sequence shown here is derived from an EMBL/GenBank/DDBJ whole genome shotgun (WGS) entry which is preliminary data.</text>
</comment>
<dbReference type="EMBL" id="BART01007638">
    <property type="protein sequence ID" value="GAG60957.1"/>
    <property type="molecule type" value="Genomic_DNA"/>
</dbReference>
<dbReference type="GO" id="GO:0031419">
    <property type="term" value="F:cobalamin binding"/>
    <property type="evidence" value="ECO:0007669"/>
    <property type="project" value="InterPro"/>
</dbReference>
<dbReference type="InterPro" id="IPR016176">
    <property type="entry name" value="Cbl-dep_enz_cat"/>
</dbReference>
<dbReference type="GO" id="GO:0016866">
    <property type="term" value="F:intramolecular transferase activity"/>
    <property type="evidence" value="ECO:0007669"/>
    <property type="project" value="InterPro"/>
</dbReference>